<evidence type="ECO:0000259" key="3">
    <source>
        <dbReference type="PROSITE" id="PS50175"/>
    </source>
</evidence>
<comment type="caution">
    <text evidence="4">The sequence shown here is derived from an EMBL/GenBank/DDBJ whole genome shotgun (WGS) entry which is preliminary data.</text>
</comment>
<dbReference type="EMBL" id="NBNE01013784">
    <property type="protein sequence ID" value="OWY94821.1"/>
    <property type="molecule type" value="Genomic_DNA"/>
</dbReference>
<feature type="domain" description="Peptidase A2" evidence="3">
    <location>
        <begin position="228"/>
        <end position="308"/>
    </location>
</feature>
<accession>A0A225UPG5</accession>
<protein>
    <recommendedName>
        <fullName evidence="3">Peptidase A2 domain-containing protein</fullName>
    </recommendedName>
</protein>
<keyword evidence="1" id="KW-0378">Hydrolase</keyword>
<keyword evidence="5" id="KW-1185">Reference proteome</keyword>
<dbReference type="GO" id="GO:0004190">
    <property type="term" value="F:aspartic-type endopeptidase activity"/>
    <property type="evidence" value="ECO:0007669"/>
    <property type="project" value="InterPro"/>
</dbReference>
<dbReference type="GO" id="GO:0006508">
    <property type="term" value="P:proteolysis"/>
    <property type="evidence" value="ECO:0007669"/>
    <property type="project" value="InterPro"/>
</dbReference>
<reference evidence="5" key="1">
    <citation type="submission" date="2017-03" db="EMBL/GenBank/DDBJ databases">
        <title>Phytopthora megakarya and P. palmivora, two closely related causual agents of cacao black pod achieved similar genome size and gene model numbers by different mechanisms.</title>
        <authorList>
            <person name="Ali S."/>
            <person name="Shao J."/>
            <person name="Larry D.J."/>
            <person name="Kronmiller B."/>
            <person name="Shen D."/>
            <person name="Strem M.D."/>
            <person name="Melnick R.L."/>
            <person name="Guiltinan M.J."/>
            <person name="Tyler B.M."/>
            <person name="Meinhardt L.W."/>
            <person name="Bailey B.A."/>
        </authorList>
    </citation>
    <scope>NUCLEOTIDE SEQUENCE [LARGE SCALE GENOMIC DNA]</scope>
    <source>
        <strain evidence="5">zdho120</strain>
    </source>
</reference>
<dbReference type="PROSITE" id="PS50175">
    <property type="entry name" value="ASP_PROT_RETROV"/>
    <property type="match status" value="1"/>
</dbReference>
<gene>
    <name evidence="4" type="ORF">PHMEG_00035341</name>
</gene>
<evidence type="ECO:0000313" key="5">
    <source>
        <dbReference type="Proteomes" id="UP000198211"/>
    </source>
</evidence>
<evidence type="ECO:0000313" key="4">
    <source>
        <dbReference type="EMBL" id="OWY94821.1"/>
    </source>
</evidence>
<dbReference type="InterPro" id="IPR001995">
    <property type="entry name" value="Peptidase_A2_cat"/>
</dbReference>
<dbReference type="OrthoDB" id="125475at2759"/>
<feature type="compositionally biased region" description="Low complexity" evidence="2">
    <location>
        <begin position="133"/>
        <end position="158"/>
    </location>
</feature>
<dbReference type="Gene3D" id="2.40.70.10">
    <property type="entry name" value="Acid Proteases"/>
    <property type="match status" value="1"/>
</dbReference>
<name>A0A225UPG5_9STRA</name>
<feature type="region of interest" description="Disordered" evidence="2">
    <location>
        <begin position="108"/>
        <end position="167"/>
    </location>
</feature>
<organism evidence="4 5">
    <name type="scientific">Phytophthora megakarya</name>
    <dbReference type="NCBI Taxonomy" id="4795"/>
    <lineage>
        <taxon>Eukaryota</taxon>
        <taxon>Sar</taxon>
        <taxon>Stramenopiles</taxon>
        <taxon>Oomycota</taxon>
        <taxon>Peronosporomycetes</taxon>
        <taxon>Peronosporales</taxon>
        <taxon>Peronosporaceae</taxon>
        <taxon>Phytophthora</taxon>
    </lineage>
</organism>
<dbReference type="SUPFAM" id="SSF50630">
    <property type="entry name" value="Acid proteases"/>
    <property type="match status" value="1"/>
</dbReference>
<evidence type="ECO:0000256" key="2">
    <source>
        <dbReference type="SAM" id="MobiDB-lite"/>
    </source>
</evidence>
<dbReference type="InterPro" id="IPR021109">
    <property type="entry name" value="Peptidase_aspartic_dom_sf"/>
</dbReference>
<dbReference type="AlphaFoldDB" id="A0A225UPG5"/>
<feature type="compositionally biased region" description="Basic and acidic residues" evidence="2">
    <location>
        <begin position="110"/>
        <end position="128"/>
    </location>
</feature>
<dbReference type="Proteomes" id="UP000198211">
    <property type="component" value="Unassembled WGS sequence"/>
</dbReference>
<evidence type="ECO:0000256" key="1">
    <source>
        <dbReference type="ARBA" id="ARBA00022801"/>
    </source>
</evidence>
<sequence length="427" mass="46962">MQARCHTLKSEFVPDVTSLFHQKLKMDLTIDDWLIGTGNESEDGYKSRRKACSRLLVENLQPPVLKAQISRLIYLERRDCKSDDVALFDLILEHAKLQQRFHRMSQDYAARGDSRLAKSERKPQRADSIKGGPSRSDAPTAPTTSAPALASQPMRAQPPVRPPPHEGCLVCKGPHWLKDFPTATGAQREEAQSKFREVKEQRLSAIRSKSARYATPVGTVRVNKLLEVPYMPDTGADKSIVPQNIMDSLLAVQPTGYPTKYAGGGGNGDGRKVLCDKEILLNLALSTVAGIVSMRSMPCLIFLLGCDALKELGIDAERQLAQLADQTTLATDVDEFPVSDALPDVQDVRTVDDDAKQLVAQAVANGMSGAPLLVLTRLPPRRYVPLQYVGMLVANDLVEQNNASRWESAVVLVSKPGLRDQFNLTID</sequence>
<proteinExistence type="predicted"/>